<comment type="caution">
    <text evidence="1">The sequence shown here is derived from an EMBL/GenBank/DDBJ whole genome shotgun (WGS) entry which is preliminary data.</text>
</comment>
<dbReference type="Proteomes" id="UP000887116">
    <property type="component" value="Unassembled WGS sequence"/>
</dbReference>
<dbReference type="AlphaFoldDB" id="A0A8X6J8H1"/>
<dbReference type="OrthoDB" id="6428254at2759"/>
<evidence type="ECO:0000313" key="1">
    <source>
        <dbReference type="EMBL" id="GFR24885.1"/>
    </source>
</evidence>
<gene>
    <name evidence="1" type="ORF">TNCT_64281</name>
</gene>
<protein>
    <submittedName>
        <fullName evidence="1">Uncharacterized protein</fullName>
    </submittedName>
</protein>
<name>A0A8X6J8H1_TRICU</name>
<reference evidence="1" key="1">
    <citation type="submission" date="2020-07" db="EMBL/GenBank/DDBJ databases">
        <title>Multicomponent nature underlies the extraordinary mechanical properties of spider dragline silk.</title>
        <authorList>
            <person name="Kono N."/>
            <person name="Nakamura H."/>
            <person name="Mori M."/>
            <person name="Yoshida Y."/>
            <person name="Ohtoshi R."/>
            <person name="Malay A.D."/>
            <person name="Moran D.A.P."/>
            <person name="Tomita M."/>
            <person name="Numata K."/>
            <person name="Arakawa K."/>
        </authorList>
    </citation>
    <scope>NUCLEOTIDE SEQUENCE</scope>
</reference>
<organism evidence="1 2">
    <name type="scientific">Trichonephila clavata</name>
    <name type="common">Joro spider</name>
    <name type="synonym">Nephila clavata</name>
    <dbReference type="NCBI Taxonomy" id="2740835"/>
    <lineage>
        <taxon>Eukaryota</taxon>
        <taxon>Metazoa</taxon>
        <taxon>Ecdysozoa</taxon>
        <taxon>Arthropoda</taxon>
        <taxon>Chelicerata</taxon>
        <taxon>Arachnida</taxon>
        <taxon>Araneae</taxon>
        <taxon>Araneomorphae</taxon>
        <taxon>Entelegynae</taxon>
        <taxon>Araneoidea</taxon>
        <taxon>Nephilidae</taxon>
        <taxon>Trichonephila</taxon>
    </lineage>
</organism>
<proteinExistence type="predicted"/>
<sequence>MSVIAGRSAVRAGKLVSCELVKAFENNALSYRTAARWVGKLQQERVSTSDEQRLGRPVKVRTDLALAVIEQLMDGNRT</sequence>
<dbReference type="EMBL" id="BMAO01028462">
    <property type="protein sequence ID" value="GFR24885.1"/>
    <property type="molecule type" value="Genomic_DNA"/>
</dbReference>
<keyword evidence="2" id="KW-1185">Reference proteome</keyword>
<evidence type="ECO:0000313" key="2">
    <source>
        <dbReference type="Proteomes" id="UP000887116"/>
    </source>
</evidence>
<accession>A0A8X6J8H1</accession>